<dbReference type="AlphaFoldDB" id="A0A1M6T7Q5"/>
<protein>
    <submittedName>
        <fullName evidence="1">Uncharacterized protein</fullName>
    </submittedName>
</protein>
<evidence type="ECO:0000313" key="2">
    <source>
        <dbReference type="Proteomes" id="UP000184452"/>
    </source>
</evidence>
<dbReference type="OrthoDB" id="9793175at2"/>
<organism evidence="1 2">
    <name type="scientific">Nocardiopsis flavescens</name>
    <dbReference type="NCBI Taxonomy" id="758803"/>
    <lineage>
        <taxon>Bacteria</taxon>
        <taxon>Bacillati</taxon>
        <taxon>Actinomycetota</taxon>
        <taxon>Actinomycetes</taxon>
        <taxon>Streptosporangiales</taxon>
        <taxon>Nocardiopsidaceae</taxon>
        <taxon>Nocardiopsis</taxon>
    </lineage>
</organism>
<keyword evidence="2" id="KW-1185">Reference proteome</keyword>
<dbReference type="STRING" id="758803.SAMN05421803_12277"/>
<evidence type="ECO:0000313" key="1">
    <source>
        <dbReference type="EMBL" id="SHK53015.1"/>
    </source>
</evidence>
<dbReference type="RefSeq" id="WP_073382826.1">
    <property type="nucleotide sequence ID" value="NZ_FQZK01000022.1"/>
</dbReference>
<dbReference type="EMBL" id="FQZK01000022">
    <property type="protein sequence ID" value="SHK53015.1"/>
    <property type="molecule type" value="Genomic_DNA"/>
</dbReference>
<proteinExistence type="predicted"/>
<name>A0A1M6T7Q5_9ACTN</name>
<sequence>MPELWEQEAVPTRPVPQSEADVVFATGDVDPGDDLVPGVPAVAAGDAYGIGHRVWTSGIGVLGAERTIEGVRGFLVWPEPNSGRDVTLSLP</sequence>
<dbReference type="Proteomes" id="UP000184452">
    <property type="component" value="Unassembled WGS sequence"/>
</dbReference>
<reference evidence="1 2" key="1">
    <citation type="submission" date="2016-11" db="EMBL/GenBank/DDBJ databases">
        <authorList>
            <person name="Jaros S."/>
            <person name="Januszkiewicz K."/>
            <person name="Wedrychowicz H."/>
        </authorList>
    </citation>
    <scope>NUCLEOTIDE SEQUENCE [LARGE SCALE GENOMIC DNA]</scope>
    <source>
        <strain evidence="1 2">CGMCC 4.5723</strain>
    </source>
</reference>
<accession>A0A1M6T7Q5</accession>
<gene>
    <name evidence="1" type="ORF">SAMN05421803_12277</name>
</gene>